<feature type="domain" description="Gfo/Idh/MocA-like oxidoreductase N-terminal" evidence="2">
    <location>
        <begin position="97"/>
        <end position="231"/>
    </location>
</feature>
<protein>
    <submittedName>
        <fullName evidence="3">Inositol 2-dehydrogenase</fullName>
        <ecNumber evidence="3">1.1.1.18</ecNumber>
    </submittedName>
</protein>
<dbReference type="Proteomes" id="UP000318288">
    <property type="component" value="Unassembled WGS sequence"/>
</dbReference>
<dbReference type="EMBL" id="SJPW01000006">
    <property type="protein sequence ID" value="TWU48856.1"/>
    <property type="molecule type" value="Genomic_DNA"/>
</dbReference>
<dbReference type="PANTHER" id="PTHR43818">
    <property type="entry name" value="BCDNA.GH03377"/>
    <property type="match status" value="1"/>
</dbReference>
<dbReference type="InterPro" id="IPR050463">
    <property type="entry name" value="Gfo/Idh/MocA_oxidrdct_glycsds"/>
</dbReference>
<dbReference type="GO" id="GO:0050112">
    <property type="term" value="F:inositol 2-dehydrogenase (NAD+) activity"/>
    <property type="evidence" value="ECO:0007669"/>
    <property type="project" value="UniProtKB-EC"/>
</dbReference>
<comment type="caution">
    <text evidence="3">The sequence shown here is derived from an EMBL/GenBank/DDBJ whole genome shotgun (WGS) entry which is preliminary data.</text>
</comment>
<evidence type="ECO:0000313" key="4">
    <source>
        <dbReference type="Proteomes" id="UP000318288"/>
    </source>
</evidence>
<dbReference type="GO" id="GO:0000166">
    <property type="term" value="F:nucleotide binding"/>
    <property type="evidence" value="ECO:0007669"/>
    <property type="project" value="InterPro"/>
</dbReference>
<keyword evidence="3" id="KW-0560">Oxidoreductase</keyword>
<dbReference type="SUPFAM" id="SSF51735">
    <property type="entry name" value="NAD(P)-binding Rossmann-fold domains"/>
    <property type="match status" value="1"/>
</dbReference>
<dbReference type="InterPro" id="IPR036291">
    <property type="entry name" value="NAD(P)-bd_dom_sf"/>
</dbReference>
<gene>
    <name evidence="3" type="primary">iolG_14</name>
    <name evidence="3" type="ORF">Poly51_47600</name>
</gene>
<name>A0A5C6EMS4_9BACT</name>
<dbReference type="Gene3D" id="3.40.50.720">
    <property type="entry name" value="NAD(P)-binding Rossmann-like Domain"/>
    <property type="match status" value="1"/>
</dbReference>
<dbReference type="NCBIfam" id="TIGR01409">
    <property type="entry name" value="TAT_signal_seq"/>
    <property type="match status" value="1"/>
</dbReference>
<organism evidence="3 4">
    <name type="scientific">Rubripirellula tenax</name>
    <dbReference type="NCBI Taxonomy" id="2528015"/>
    <lineage>
        <taxon>Bacteria</taxon>
        <taxon>Pseudomonadati</taxon>
        <taxon>Planctomycetota</taxon>
        <taxon>Planctomycetia</taxon>
        <taxon>Pirellulales</taxon>
        <taxon>Pirellulaceae</taxon>
        <taxon>Rubripirellula</taxon>
    </lineage>
</organism>
<dbReference type="InterPro" id="IPR019546">
    <property type="entry name" value="TAT_signal_bac_arc"/>
</dbReference>
<dbReference type="PANTHER" id="PTHR43818:SF5">
    <property type="entry name" value="OXIDOREDUCTASE FAMILY PROTEIN"/>
    <property type="match status" value="1"/>
</dbReference>
<evidence type="ECO:0000259" key="2">
    <source>
        <dbReference type="Pfam" id="PF01408"/>
    </source>
</evidence>
<dbReference type="OrthoDB" id="253515at2"/>
<proteinExistence type="predicted"/>
<keyword evidence="4" id="KW-1185">Reference proteome</keyword>
<feature type="region of interest" description="Disordered" evidence="1">
    <location>
        <begin position="475"/>
        <end position="496"/>
    </location>
</feature>
<dbReference type="SUPFAM" id="SSF55347">
    <property type="entry name" value="Glyceraldehyde-3-phosphate dehydrogenase-like, C-terminal domain"/>
    <property type="match status" value="1"/>
</dbReference>
<sequence>MGLSVHDGLVLSSRHLSLPSAKLPSTVTKRTPRSRANLLAKQQTQAPSAEPTAPVFDDVPSRRNFIKGSGMMLAGGAIVGTNLSVARGAHAFGSDVIKIGLVGCGGRGTGAAIQALNTTGGETKLVAMADVFENSIQTAYRTIKGKHPDKLDVEDTRFVGLDAFKSVLATDCDFVILATPPGFRPQQFEAAVEAGKHVFMEKPVATDAPGVRRVLAAGQKAKEKGLAVQVGLQRHHEFRYRECIDKLQNGGIGDLIFGRAYWNGGGVWVRPRTAEQTELEYQMRNWYYFTWLCGDHIDEQHIHNLDVINWLLGSRPIEAQGQGGREVRKGTDHGQIFDHHMVEYTYPSGFKLLSQCRHIQGCWNNVSEHVHGTSGSCDISDALIRDAQGKKTWQSELKETKGGKGWQQEHHDFFAALRKGETPNEVEYGAHSTMTAILGRMATYSGKVVKWDDAINSDIALADTDAMQTFDDAAPIQPDADGNYTVPVPGSKQRFV</sequence>
<dbReference type="InterPro" id="IPR000683">
    <property type="entry name" value="Gfo/Idh/MocA-like_OxRdtase_N"/>
</dbReference>
<accession>A0A5C6EMS4</accession>
<reference evidence="3 4" key="1">
    <citation type="submission" date="2019-02" db="EMBL/GenBank/DDBJ databases">
        <title>Deep-cultivation of Planctomycetes and their phenomic and genomic characterization uncovers novel biology.</title>
        <authorList>
            <person name="Wiegand S."/>
            <person name="Jogler M."/>
            <person name="Boedeker C."/>
            <person name="Pinto D."/>
            <person name="Vollmers J."/>
            <person name="Rivas-Marin E."/>
            <person name="Kohn T."/>
            <person name="Peeters S.H."/>
            <person name="Heuer A."/>
            <person name="Rast P."/>
            <person name="Oberbeckmann S."/>
            <person name="Bunk B."/>
            <person name="Jeske O."/>
            <person name="Meyerdierks A."/>
            <person name="Storesund J.E."/>
            <person name="Kallscheuer N."/>
            <person name="Luecker S."/>
            <person name="Lage O.M."/>
            <person name="Pohl T."/>
            <person name="Merkel B.J."/>
            <person name="Hornburger P."/>
            <person name="Mueller R.-W."/>
            <person name="Bruemmer F."/>
            <person name="Labrenz M."/>
            <person name="Spormann A.M."/>
            <person name="Op Den Camp H."/>
            <person name="Overmann J."/>
            <person name="Amann R."/>
            <person name="Jetten M.S.M."/>
            <person name="Mascher T."/>
            <person name="Medema M.H."/>
            <person name="Devos D.P."/>
            <person name="Kaster A.-K."/>
            <person name="Ovreas L."/>
            <person name="Rohde M."/>
            <person name="Galperin M.Y."/>
            <person name="Jogler C."/>
        </authorList>
    </citation>
    <scope>NUCLEOTIDE SEQUENCE [LARGE SCALE GENOMIC DNA]</scope>
    <source>
        <strain evidence="3 4">Poly51</strain>
    </source>
</reference>
<evidence type="ECO:0000313" key="3">
    <source>
        <dbReference type="EMBL" id="TWU48856.1"/>
    </source>
</evidence>
<dbReference type="AlphaFoldDB" id="A0A5C6EMS4"/>
<dbReference type="Pfam" id="PF01408">
    <property type="entry name" value="GFO_IDH_MocA"/>
    <property type="match status" value="1"/>
</dbReference>
<dbReference type="Gene3D" id="3.30.360.10">
    <property type="entry name" value="Dihydrodipicolinate Reductase, domain 2"/>
    <property type="match status" value="1"/>
</dbReference>
<evidence type="ECO:0000256" key="1">
    <source>
        <dbReference type="SAM" id="MobiDB-lite"/>
    </source>
</evidence>
<dbReference type="EC" id="1.1.1.18" evidence="3"/>